<reference evidence="3 4" key="1">
    <citation type="submission" date="2015-01" db="EMBL/GenBank/DDBJ databases">
        <title>The Genome Sequence of Capronia semiimmersa CBS27337.</title>
        <authorList>
            <consortium name="The Broad Institute Genomics Platform"/>
            <person name="Cuomo C."/>
            <person name="de Hoog S."/>
            <person name="Gorbushina A."/>
            <person name="Stielow B."/>
            <person name="Teixiera M."/>
            <person name="Abouelleil A."/>
            <person name="Chapman S.B."/>
            <person name="Priest M."/>
            <person name="Young S.K."/>
            <person name="Wortman J."/>
            <person name="Nusbaum C."/>
            <person name="Birren B."/>
        </authorList>
    </citation>
    <scope>NUCLEOTIDE SEQUENCE [LARGE SCALE GENOMIC DNA]</scope>
    <source>
        <strain evidence="3 4">CBS 27337</strain>
    </source>
</reference>
<proteinExistence type="predicted"/>
<dbReference type="HOGENOM" id="CLU_423364_0_0_1"/>
<dbReference type="SUPFAM" id="SSF48065">
    <property type="entry name" value="DBL homology domain (DH-domain)"/>
    <property type="match status" value="1"/>
</dbReference>
<keyword evidence="4" id="KW-1185">Reference proteome</keyword>
<dbReference type="EMBL" id="KN846961">
    <property type="protein sequence ID" value="KIW64450.1"/>
    <property type="molecule type" value="Genomic_DNA"/>
</dbReference>
<organism evidence="3 4">
    <name type="scientific">Phialophora macrospora</name>
    <dbReference type="NCBI Taxonomy" id="1851006"/>
    <lineage>
        <taxon>Eukaryota</taxon>
        <taxon>Fungi</taxon>
        <taxon>Dikarya</taxon>
        <taxon>Ascomycota</taxon>
        <taxon>Pezizomycotina</taxon>
        <taxon>Eurotiomycetes</taxon>
        <taxon>Chaetothyriomycetidae</taxon>
        <taxon>Chaetothyriales</taxon>
        <taxon>Herpotrichiellaceae</taxon>
        <taxon>Phialophora</taxon>
    </lineage>
</organism>
<sequence>MSKSGNLAALSAILNPGETPTIYYAEDLPYLPRILVFYFPVQAVGSLASTSRIRTTILSAAGFKSYGAFSVAPNSSYYSAVHKLPEDKQRDDIYRGIAFALCRYFSEVPSEVKNAIDEENAHHGIAMKWGQTHAAQVTCRMSRVINTEEIIEALRPFSKERPSSPQTPLRPLASIRKTRPSFLPQESSNQGLGRIGHAFTPSKRIPSGQARRTPSMSSPGARKASSTPDPKHSVQQLESLRFKMCEFVDTEDRYITRLQQLIELVTNQGRTPKSLSSKFSTKGNQKAMNAMLQFPSLLDQIRDLNIAFLDDIETALHNSEDAALTFLDSAQANPQLLQNAKDPLGVLSFAKILLTHFPKFPMPYREYLDLHSQVSSNLDQFLKEGTTSIQQVPSLLMEPAQRISRYGLYIDSMLPHVPANFTVAIRTLEKARKIIAEICEMEPAASTILDSLRIEHEAKKKGLSPTKLLSGLTRSNGTIREAPALTGSLKEREGPRLFPSLGRSLSRRTKASRPGLATILAEQDPEQVNNMQVQPRNDENRPLTSSSVLSFGSTKRPPTSGSSVSATNRSTASASPGPNLGGLLSGKKLRVRPAPSSTTGSRSPTELQGPRLGHSHPGSSPPTGVGTEQQASLEHLKAQLMRIEEENYKLLQENADLKRLIRECTCGGAARR</sequence>
<dbReference type="STRING" id="5601.A0A0D2FC86"/>
<dbReference type="GO" id="GO:0005737">
    <property type="term" value="C:cytoplasm"/>
    <property type="evidence" value="ECO:0007669"/>
    <property type="project" value="TreeGrafter"/>
</dbReference>
<dbReference type="AlphaFoldDB" id="A0A0D2FC86"/>
<dbReference type="PANTHER" id="PTHR22834">
    <property type="entry name" value="NUCLEAR FUSION PROTEIN FUS2"/>
    <property type="match status" value="1"/>
</dbReference>
<accession>A0A0D2FC86</accession>
<dbReference type="InterPro" id="IPR000219">
    <property type="entry name" value="DH_dom"/>
</dbReference>
<evidence type="ECO:0000259" key="2">
    <source>
        <dbReference type="PROSITE" id="PS50010"/>
    </source>
</evidence>
<dbReference type="GO" id="GO:0005085">
    <property type="term" value="F:guanyl-nucleotide exchange factor activity"/>
    <property type="evidence" value="ECO:0007669"/>
    <property type="project" value="InterPro"/>
</dbReference>
<evidence type="ECO:0000313" key="3">
    <source>
        <dbReference type="EMBL" id="KIW64450.1"/>
    </source>
</evidence>
<dbReference type="InterPro" id="IPR051492">
    <property type="entry name" value="Dynamin-Rho_GEF"/>
</dbReference>
<feature type="compositionally biased region" description="Polar residues" evidence="1">
    <location>
        <begin position="542"/>
        <end position="574"/>
    </location>
</feature>
<feature type="compositionally biased region" description="Polar residues" evidence="1">
    <location>
        <begin position="526"/>
        <end position="535"/>
    </location>
</feature>
<feature type="region of interest" description="Disordered" evidence="1">
    <location>
        <begin position="156"/>
        <end position="234"/>
    </location>
</feature>
<gene>
    <name evidence="3" type="ORF">PV04_09382</name>
</gene>
<name>A0A0D2FC86_9EURO</name>
<feature type="compositionally biased region" description="Polar residues" evidence="1">
    <location>
        <begin position="210"/>
        <end position="234"/>
    </location>
</feature>
<feature type="compositionally biased region" description="Polar residues" evidence="1">
    <location>
        <begin position="595"/>
        <end position="606"/>
    </location>
</feature>
<feature type="compositionally biased region" description="Polar residues" evidence="1">
    <location>
        <begin position="617"/>
        <end position="629"/>
    </location>
</feature>
<dbReference type="GO" id="GO:0031991">
    <property type="term" value="P:regulation of actomyosin contractile ring contraction"/>
    <property type="evidence" value="ECO:0007669"/>
    <property type="project" value="TreeGrafter"/>
</dbReference>
<feature type="domain" description="DH" evidence="2">
    <location>
        <begin position="239"/>
        <end position="441"/>
    </location>
</feature>
<dbReference type="PANTHER" id="PTHR22834:SF21">
    <property type="entry name" value="GUANYL NUCLEOTIDE EXCHANGE FACTOR, PUTATIVE (AFU_ORTHOLOGUE AFUA_5G11890)-RELATED"/>
    <property type="match status" value="1"/>
</dbReference>
<evidence type="ECO:0000313" key="4">
    <source>
        <dbReference type="Proteomes" id="UP000054266"/>
    </source>
</evidence>
<protein>
    <recommendedName>
        <fullName evidence="2">DH domain-containing protein</fullName>
    </recommendedName>
</protein>
<dbReference type="Gene3D" id="1.20.900.10">
    <property type="entry name" value="Dbl homology (DH) domain"/>
    <property type="match status" value="1"/>
</dbReference>
<dbReference type="Proteomes" id="UP000054266">
    <property type="component" value="Unassembled WGS sequence"/>
</dbReference>
<dbReference type="PROSITE" id="PS50010">
    <property type="entry name" value="DH_2"/>
    <property type="match status" value="1"/>
</dbReference>
<evidence type="ECO:0000256" key="1">
    <source>
        <dbReference type="SAM" id="MobiDB-lite"/>
    </source>
</evidence>
<dbReference type="Pfam" id="PF00621">
    <property type="entry name" value="RhoGEF"/>
    <property type="match status" value="1"/>
</dbReference>
<dbReference type="GO" id="GO:0032955">
    <property type="term" value="P:regulation of division septum assembly"/>
    <property type="evidence" value="ECO:0007669"/>
    <property type="project" value="TreeGrafter"/>
</dbReference>
<dbReference type="InterPro" id="IPR035899">
    <property type="entry name" value="DBL_dom_sf"/>
</dbReference>
<feature type="region of interest" description="Disordered" evidence="1">
    <location>
        <begin position="479"/>
        <end position="629"/>
    </location>
</feature>